<dbReference type="Gene3D" id="1.10.510.10">
    <property type="entry name" value="Transferase(Phosphotransferase) domain 1"/>
    <property type="match status" value="1"/>
</dbReference>
<feature type="domain" description="Protein kinase" evidence="3">
    <location>
        <begin position="189"/>
        <end position="488"/>
    </location>
</feature>
<dbReference type="PROSITE" id="PS00109">
    <property type="entry name" value="PROTEIN_KINASE_TYR"/>
    <property type="match status" value="1"/>
</dbReference>
<keyword evidence="5" id="KW-1185">Reference proteome</keyword>
<dbReference type="InterPro" id="IPR001245">
    <property type="entry name" value="Ser-Thr/Tyr_kinase_cat_dom"/>
</dbReference>
<dbReference type="InterPro" id="IPR008266">
    <property type="entry name" value="Tyr_kinase_AS"/>
</dbReference>
<dbReference type="Pfam" id="PF08238">
    <property type="entry name" value="Sel1"/>
    <property type="match status" value="3"/>
</dbReference>
<dbReference type="InterPro" id="IPR059179">
    <property type="entry name" value="MLKL-like_MCAfunc"/>
</dbReference>
<dbReference type="Proteomes" id="UP000789342">
    <property type="component" value="Unassembled WGS sequence"/>
</dbReference>
<accession>A0A9N9AK18</accession>
<sequence length="694" mass="80170">MSKDSRKSTSNFIAQKERKSARFIHGLTITKKTLSVVSTVGDAVSPFLPAISTICTLIEQIVQIYENAQCYKKVCNTLVDRALMAELAISGLLRRKKENEENFRKQGFYIAFEKFAVVMEKIRDFAIDVSQISGVRKYVEANSVQERFKLLTSEFEECMKDLHFTLAVESEEQRIIDQRSLKEDVNYIMEYLRKINDAHYKDMALLHQEILSIKSQTNVKLKEIDSKQLSDPLIGKSDDRRGSVIKKLLRRTFDVACKPIVLQKSGKSNVNLAILEKVSDSPNILRFYGLSIVDNHEVMIFEWAELGNLKEVYEKHDIPWPRKVQMALDICRGIAFLHEVGVFHHDIRCQNVMITRNLESKLFNFELSREVNAHSVDITDKFMSCLFWMAPEKLNRDNPYNHKCEIFSFGMLLWELCFEKVPYKGKTTEYVGKHILNGGREVLKFNYRKGDDVIEIQKEFAKIIKQAWAQDPNERISLPLLFLSLETLCAKYAKPESLCGLLPDKSLVYDEDDDDFDCMTEFEDLTNEIDAPITLDEGIELHMKRDDESRKKAWECFSKHADLGNPKAKYWKGYYLWQGYCVEKDMVKAQMLFKESADEGIVDGQLRYAFAIFKKTMDPAGKKEFVEYLQRAANNGNAAAAFQMAMLYFHRSKSIDSSEFVEKDSELGIKYLSIAARNKFAKAIEEMRNMGLDI</sequence>
<keyword evidence="2" id="KW-0067">ATP-binding</keyword>
<organism evidence="4 5">
    <name type="scientific">Acaulospora morrowiae</name>
    <dbReference type="NCBI Taxonomy" id="94023"/>
    <lineage>
        <taxon>Eukaryota</taxon>
        <taxon>Fungi</taxon>
        <taxon>Fungi incertae sedis</taxon>
        <taxon>Mucoromycota</taxon>
        <taxon>Glomeromycotina</taxon>
        <taxon>Glomeromycetes</taxon>
        <taxon>Diversisporales</taxon>
        <taxon>Acaulosporaceae</taxon>
        <taxon>Acaulospora</taxon>
    </lineage>
</organism>
<dbReference type="GO" id="GO:0097527">
    <property type="term" value="P:necroptotic signaling pathway"/>
    <property type="evidence" value="ECO:0007669"/>
    <property type="project" value="TreeGrafter"/>
</dbReference>
<dbReference type="InterPro" id="IPR000719">
    <property type="entry name" value="Prot_kinase_dom"/>
</dbReference>
<gene>
    <name evidence="4" type="ORF">AMORRO_LOCUS4734</name>
</gene>
<dbReference type="AlphaFoldDB" id="A0A9N9AK18"/>
<reference evidence="4" key="1">
    <citation type="submission" date="2021-06" db="EMBL/GenBank/DDBJ databases">
        <authorList>
            <person name="Kallberg Y."/>
            <person name="Tangrot J."/>
            <person name="Rosling A."/>
        </authorList>
    </citation>
    <scope>NUCLEOTIDE SEQUENCE</scope>
    <source>
        <strain evidence="4">CL551</strain>
    </source>
</reference>
<dbReference type="SUPFAM" id="SSF81901">
    <property type="entry name" value="HCP-like"/>
    <property type="match status" value="1"/>
</dbReference>
<dbReference type="Pfam" id="PF07714">
    <property type="entry name" value="PK_Tyr_Ser-Thr"/>
    <property type="match status" value="1"/>
</dbReference>
<dbReference type="Gene3D" id="1.25.40.10">
    <property type="entry name" value="Tetratricopeptide repeat domain"/>
    <property type="match status" value="1"/>
</dbReference>
<dbReference type="EMBL" id="CAJVPV010002650">
    <property type="protein sequence ID" value="CAG8532311.1"/>
    <property type="molecule type" value="Genomic_DNA"/>
</dbReference>
<protein>
    <submittedName>
        <fullName evidence="4">5460_t:CDS:1</fullName>
    </submittedName>
</protein>
<evidence type="ECO:0000259" key="3">
    <source>
        <dbReference type="PROSITE" id="PS50011"/>
    </source>
</evidence>
<dbReference type="GO" id="GO:0005524">
    <property type="term" value="F:ATP binding"/>
    <property type="evidence" value="ECO:0007669"/>
    <property type="project" value="UniProtKB-KW"/>
</dbReference>
<dbReference type="InterPro" id="IPR011990">
    <property type="entry name" value="TPR-like_helical_dom_sf"/>
</dbReference>
<dbReference type="GO" id="GO:0004672">
    <property type="term" value="F:protein kinase activity"/>
    <property type="evidence" value="ECO:0007669"/>
    <property type="project" value="InterPro"/>
</dbReference>
<evidence type="ECO:0000256" key="1">
    <source>
        <dbReference type="ARBA" id="ARBA00022741"/>
    </source>
</evidence>
<keyword evidence="1" id="KW-0547">Nucleotide-binding</keyword>
<dbReference type="CDD" id="cd21037">
    <property type="entry name" value="MLKL_NTD"/>
    <property type="match status" value="1"/>
</dbReference>
<dbReference type="PROSITE" id="PS50011">
    <property type="entry name" value="PROTEIN_KINASE_DOM"/>
    <property type="match status" value="1"/>
</dbReference>
<dbReference type="PANTHER" id="PTHR44329:SF298">
    <property type="entry name" value="MIXED LINEAGE KINASE DOMAIN-LIKE PROTEIN"/>
    <property type="match status" value="1"/>
</dbReference>
<comment type="caution">
    <text evidence="4">The sequence shown here is derived from an EMBL/GenBank/DDBJ whole genome shotgun (WGS) entry which is preliminary data.</text>
</comment>
<dbReference type="PANTHER" id="PTHR44329">
    <property type="entry name" value="SERINE/THREONINE-PROTEIN KINASE TNNI3K-RELATED"/>
    <property type="match status" value="1"/>
</dbReference>
<proteinExistence type="predicted"/>
<dbReference type="SMART" id="SM00671">
    <property type="entry name" value="SEL1"/>
    <property type="match status" value="3"/>
</dbReference>
<dbReference type="SUPFAM" id="SSF56112">
    <property type="entry name" value="Protein kinase-like (PK-like)"/>
    <property type="match status" value="1"/>
</dbReference>
<dbReference type="InterPro" id="IPR006597">
    <property type="entry name" value="Sel1-like"/>
</dbReference>
<dbReference type="OrthoDB" id="2434929at2759"/>
<evidence type="ECO:0000256" key="2">
    <source>
        <dbReference type="ARBA" id="ARBA00022840"/>
    </source>
</evidence>
<dbReference type="InterPro" id="IPR051681">
    <property type="entry name" value="Ser/Thr_Kinases-Pseudokinases"/>
</dbReference>
<dbReference type="InterPro" id="IPR036537">
    <property type="entry name" value="Adaptor_Cbl_N_dom_sf"/>
</dbReference>
<evidence type="ECO:0000313" key="5">
    <source>
        <dbReference type="Proteomes" id="UP000789342"/>
    </source>
</evidence>
<dbReference type="InterPro" id="IPR011009">
    <property type="entry name" value="Kinase-like_dom_sf"/>
</dbReference>
<evidence type="ECO:0000313" key="4">
    <source>
        <dbReference type="EMBL" id="CAG8532311.1"/>
    </source>
</evidence>
<dbReference type="Gene3D" id="1.20.930.20">
    <property type="entry name" value="Adaptor protein Cbl, N-terminal domain"/>
    <property type="match status" value="1"/>
</dbReference>
<dbReference type="GO" id="GO:0007166">
    <property type="term" value="P:cell surface receptor signaling pathway"/>
    <property type="evidence" value="ECO:0007669"/>
    <property type="project" value="InterPro"/>
</dbReference>
<name>A0A9N9AK18_9GLOM</name>